<keyword evidence="3" id="KW-1185">Reference proteome</keyword>
<evidence type="ECO:0000259" key="1">
    <source>
        <dbReference type="Pfam" id="PF24308"/>
    </source>
</evidence>
<dbReference type="InterPro" id="IPR055910">
    <property type="entry name" value="DUF7487"/>
</dbReference>
<organism evidence="2 3">
    <name type="scientific">Chloriridovirus anopheles1</name>
    <dbReference type="NCBI Taxonomy" id="1465751"/>
    <lineage>
        <taxon>Viruses</taxon>
        <taxon>Varidnaviria</taxon>
        <taxon>Bamfordvirae</taxon>
        <taxon>Nucleocytoviricota</taxon>
        <taxon>Megaviricetes</taxon>
        <taxon>Pimascovirales</taxon>
        <taxon>Pimascovirales incertae sedis</taxon>
        <taxon>Iridoviridae</taxon>
        <taxon>Betairidovirinae</taxon>
        <taxon>Chloriridovirus</taxon>
    </lineage>
</organism>
<dbReference type="RefSeq" id="YP_009021120.1">
    <property type="nucleotide sequence ID" value="NC_023848.1"/>
</dbReference>
<proteinExistence type="predicted"/>
<name>W8R9L2_9VIRU</name>
<evidence type="ECO:0000313" key="3">
    <source>
        <dbReference type="Proteomes" id="UP000110868"/>
    </source>
</evidence>
<sequence>MGKYENYVAYLQSNSYTTKTTLSEFETSKKITFECQNGHLTTLSAGSFANKKAKKVNMCSGCNHIADNQAVFEERKTTIFNSTGHILLSLDGKKAEYKCGTCGEIRQTDCGNLLKPTTTAFCGSCIPKNKKTEDSIRKQFEQLKIDLDIPSDYTIIEYENNKNVTFRCDQQHTFKTSYFDLKRGRRCPICAKSRREQTNIKKYGASNPFSNDEIKDKIKQTCLTKYGKTHHMQVDTIRKKAEETNLQKIGVKYAFHTPSSFEKIRKTCLLRYGAEFPLQSIFIQSKVTQTWLNKIGGNRPMCNQQFWKNCLMGKYGVDHYSKTDQFKIDYANTCLGKYGVDHYSKTDQFKIDYANTCLGKYGVDHPMKLREVFERATRNSFCRKPFVYPSGRIDLILGYEGVAIKELLETYKEEDIITSVWCIPTFKYKRVSSVLRPMSEDTFAMSVYYPDILLPDKIIEVKSLYLYNRDSRNVCRKMMAVAKEGYCGELWVYKNEKTVQFRKSYRLVNGEIVIRQP</sequence>
<dbReference type="EMBL" id="KF938901">
    <property type="protein sequence ID" value="AHL67536.1"/>
    <property type="molecule type" value="Genomic_DNA"/>
</dbReference>
<accession>W8R9L2</accession>
<dbReference type="Pfam" id="PF24308">
    <property type="entry name" value="DUF7487"/>
    <property type="match status" value="1"/>
</dbReference>
<reference evidence="2 3" key="1">
    <citation type="submission" date="2013-12" db="EMBL/GenBank/DDBJ databases">
        <authorList>
            <person name="Tong Y."/>
            <person name="Zhang J."/>
            <person name="Huang Y."/>
            <person name="Li S."/>
            <person name="Pei G."/>
            <person name="Zhang Z."/>
            <person name="Mi Z."/>
            <person name="An X."/>
        </authorList>
    </citation>
    <scope>NUCLEOTIDE SEQUENCE [LARGE SCALE GENOMIC DNA]</scope>
    <source>
        <strain evidence="2">AMIV</strain>
    </source>
</reference>
<feature type="domain" description="DUF7487" evidence="1">
    <location>
        <begin position="262"/>
        <end position="486"/>
    </location>
</feature>
<gene>
    <name evidence="2" type="ORF">AMIV_040</name>
</gene>
<dbReference type="GeneID" id="18938201"/>
<dbReference type="KEGG" id="vg:18938201"/>
<protein>
    <submittedName>
        <fullName evidence="2">Zinc-ribbon-containing protein</fullName>
    </submittedName>
</protein>
<evidence type="ECO:0000313" key="2">
    <source>
        <dbReference type="EMBL" id="AHL67536.1"/>
    </source>
</evidence>
<dbReference type="OrthoDB" id="20042at10239"/>
<dbReference type="Proteomes" id="UP000110868">
    <property type="component" value="Segment"/>
</dbReference>